<accession>A0A1J1II38</accession>
<sequence length="74" mass="8739">MKPLSNSLNFMFCRKQSHDNELSRRIACAVSFSQFHILELCWKTYLLKTNKSLGTFFTFTQSFRVELRLKEISA</sequence>
<name>A0A1J1II38_9DIPT</name>
<organism evidence="1 2">
    <name type="scientific">Clunio marinus</name>
    <dbReference type="NCBI Taxonomy" id="568069"/>
    <lineage>
        <taxon>Eukaryota</taxon>
        <taxon>Metazoa</taxon>
        <taxon>Ecdysozoa</taxon>
        <taxon>Arthropoda</taxon>
        <taxon>Hexapoda</taxon>
        <taxon>Insecta</taxon>
        <taxon>Pterygota</taxon>
        <taxon>Neoptera</taxon>
        <taxon>Endopterygota</taxon>
        <taxon>Diptera</taxon>
        <taxon>Nematocera</taxon>
        <taxon>Chironomoidea</taxon>
        <taxon>Chironomidae</taxon>
        <taxon>Clunio</taxon>
    </lineage>
</organism>
<dbReference type="Proteomes" id="UP000183832">
    <property type="component" value="Unassembled WGS sequence"/>
</dbReference>
<dbReference type="AlphaFoldDB" id="A0A1J1II38"/>
<reference evidence="1 2" key="1">
    <citation type="submission" date="2015-04" db="EMBL/GenBank/DDBJ databases">
        <authorList>
            <person name="Syromyatnikov M.Y."/>
            <person name="Popov V.N."/>
        </authorList>
    </citation>
    <scope>NUCLEOTIDE SEQUENCE [LARGE SCALE GENOMIC DNA]</scope>
</reference>
<proteinExistence type="predicted"/>
<evidence type="ECO:0000313" key="1">
    <source>
        <dbReference type="EMBL" id="CRK99864.1"/>
    </source>
</evidence>
<keyword evidence="2" id="KW-1185">Reference proteome</keyword>
<protein>
    <submittedName>
        <fullName evidence="1">CLUMA_CG013167, isoform A</fullName>
    </submittedName>
</protein>
<dbReference type="EMBL" id="CVRI01000054">
    <property type="protein sequence ID" value="CRK99864.1"/>
    <property type="molecule type" value="Genomic_DNA"/>
</dbReference>
<evidence type="ECO:0000313" key="2">
    <source>
        <dbReference type="Proteomes" id="UP000183832"/>
    </source>
</evidence>
<gene>
    <name evidence="1" type="ORF">CLUMA_CG013167</name>
</gene>